<gene>
    <name evidence="3" type="ORF">IMF22_01900</name>
</gene>
<feature type="chain" id="PRO_5029649566" evidence="1">
    <location>
        <begin position="21"/>
        <end position="146"/>
    </location>
</feature>
<dbReference type="Gene3D" id="2.60.120.10">
    <property type="entry name" value="Jelly Rolls"/>
    <property type="match status" value="1"/>
</dbReference>
<dbReference type="InterPro" id="IPR014710">
    <property type="entry name" value="RmlC-like_jellyroll"/>
</dbReference>
<evidence type="ECO:0000313" key="4">
    <source>
        <dbReference type="Proteomes" id="UP000594923"/>
    </source>
</evidence>
<reference evidence="3 4" key="1">
    <citation type="submission" date="2020-10" db="EMBL/GenBank/DDBJ databases">
        <title>High quality whole genome sequence of Pseudomonas poae PMA22.</title>
        <authorList>
            <person name="Hernandez J.G."/>
            <person name="Rodriguez P."/>
            <person name="Cuevas C."/>
            <person name="de la Calle F."/>
            <person name="Galan B."/>
            <person name="Garcia J.L."/>
        </authorList>
    </citation>
    <scope>NUCLEOTIDE SEQUENCE [LARGE SCALE GENOMIC DNA]</scope>
    <source>
        <strain evidence="3 4">PMA22</strain>
    </source>
</reference>
<dbReference type="InterPro" id="IPR011051">
    <property type="entry name" value="RmlC_Cupin_sf"/>
</dbReference>
<dbReference type="EMBL" id="CP063073">
    <property type="protein sequence ID" value="QOQ75854.1"/>
    <property type="molecule type" value="Genomic_DNA"/>
</dbReference>
<feature type="domain" description="Cupin type-2" evidence="2">
    <location>
        <begin position="67"/>
        <end position="119"/>
    </location>
</feature>
<dbReference type="Pfam" id="PF07883">
    <property type="entry name" value="Cupin_2"/>
    <property type="match status" value="1"/>
</dbReference>
<name>A0A7M1KI97_9PSED</name>
<dbReference type="InterPro" id="IPR013096">
    <property type="entry name" value="Cupin_2"/>
</dbReference>
<protein>
    <submittedName>
        <fullName evidence="3">Cupin domain-containing protein</fullName>
    </submittedName>
</protein>
<keyword evidence="1" id="KW-0732">Signal</keyword>
<feature type="signal peptide" evidence="1">
    <location>
        <begin position="1"/>
        <end position="20"/>
    </location>
</feature>
<dbReference type="AlphaFoldDB" id="A0A7M1KI97"/>
<dbReference type="Proteomes" id="UP000594923">
    <property type="component" value="Chromosome"/>
</dbReference>
<organism evidence="3 4">
    <name type="scientific">Pseudomonas poae</name>
    <dbReference type="NCBI Taxonomy" id="200451"/>
    <lineage>
        <taxon>Bacteria</taxon>
        <taxon>Pseudomonadati</taxon>
        <taxon>Pseudomonadota</taxon>
        <taxon>Gammaproteobacteria</taxon>
        <taxon>Pseudomonadales</taxon>
        <taxon>Pseudomonadaceae</taxon>
        <taxon>Pseudomonas</taxon>
    </lineage>
</organism>
<accession>A0A7M1KI97</accession>
<evidence type="ECO:0000259" key="2">
    <source>
        <dbReference type="Pfam" id="PF07883"/>
    </source>
</evidence>
<sequence>MKTLKAAIGLTLSLSTSAWAYIPPPQPDVVVSAPVSTLVWKEVPGSGGIFYANLKGDLLGFGPYEAFVRFPAGRNNPDHFHTQTLPTVVLEGTFYAIIDGKTVDYPPGSYYSLPAKLKHFSGCRPGADCLLYQHQASKFDLVPVAP</sequence>
<evidence type="ECO:0000256" key="1">
    <source>
        <dbReference type="SAM" id="SignalP"/>
    </source>
</evidence>
<dbReference type="SUPFAM" id="SSF51182">
    <property type="entry name" value="RmlC-like cupins"/>
    <property type="match status" value="1"/>
</dbReference>
<evidence type="ECO:0000313" key="3">
    <source>
        <dbReference type="EMBL" id="QOQ75854.1"/>
    </source>
</evidence>
<dbReference type="RefSeq" id="WP_197627067.1">
    <property type="nucleotide sequence ID" value="NZ_CP063073.1"/>
</dbReference>
<proteinExistence type="predicted"/>